<comment type="subcellular location">
    <subcellularLocation>
        <location evidence="1">Cell outer membrane</location>
    </subcellularLocation>
</comment>
<feature type="chain" id="PRO_5020301220" evidence="4">
    <location>
        <begin position="20"/>
        <end position="810"/>
    </location>
</feature>
<keyword evidence="3" id="KW-0998">Cell outer membrane</keyword>
<dbReference type="OrthoDB" id="606851at2"/>
<keyword evidence="7" id="KW-0675">Receptor</keyword>
<evidence type="ECO:0000256" key="4">
    <source>
        <dbReference type="SAM" id="SignalP"/>
    </source>
</evidence>
<evidence type="ECO:0000256" key="2">
    <source>
        <dbReference type="ARBA" id="ARBA00023136"/>
    </source>
</evidence>
<name>A0A4S4NKL1_9BACT</name>
<dbReference type="PANTHER" id="PTHR40980:SF4">
    <property type="entry name" value="TONB-DEPENDENT RECEPTOR-LIKE BETA-BARREL DOMAIN-CONTAINING PROTEIN"/>
    <property type="match status" value="1"/>
</dbReference>
<evidence type="ECO:0000313" key="7">
    <source>
        <dbReference type="EMBL" id="THH40312.1"/>
    </source>
</evidence>
<dbReference type="Gene3D" id="2.170.130.10">
    <property type="entry name" value="TonB-dependent receptor, plug domain"/>
    <property type="match status" value="1"/>
</dbReference>
<evidence type="ECO:0000259" key="6">
    <source>
        <dbReference type="Pfam" id="PF14905"/>
    </source>
</evidence>
<dbReference type="Proteomes" id="UP000308528">
    <property type="component" value="Unassembled WGS sequence"/>
</dbReference>
<dbReference type="EMBL" id="SRSF01000002">
    <property type="protein sequence ID" value="THH40312.1"/>
    <property type="molecule type" value="Genomic_DNA"/>
</dbReference>
<dbReference type="SUPFAM" id="SSF56935">
    <property type="entry name" value="Porins"/>
    <property type="match status" value="1"/>
</dbReference>
<keyword evidence="8" id="KW-1185">Reference proteome</keyword>
<evidence type="ECO:0000313" key="8">
    <source>
        <dbReference type="Proteomes" id="UP000308528"/>
    </source>
</evidence>
<comment type="caution">
    <text evidence="7">The sequence shown here is derived from an EMBL/GenBank/DDBJ whole genome shotgun (WGS) entry which is preliminary data.</text>
</comment>
<feature type="domain" description="TonB-dependent receptor plug" evidence="5">
    <location>
        <begin position="132"/>
        <end position="217"/>
    </location>
</feature>
<organism evidence="7 8">
    <name type="scientific">Neolewinella litorea</name>
    <dbReference type="NCBI Taxonomy" id="2562452"/>
    <lineage>
        <taxon>Bacteria</taxon>
        <taxon>Pseudomonadati</taxon>
        <taxon>Bacteroidota</taxon>
        <taxon>Saprospiria</taxon>
        <taxon>Saprospirales</taxon>
        <taxon>Lewinellaceae</taxon>
        <taxon>Neolewinella</taxon>
    </lineage>
</organism>
<feature type="domain" description="Outer membrane protein beta-barrel" evidence="6">
    <location>
        <begin position="382"/>
        <end position="786"/>
    </location>
</feature>
<dbReference type="InterPro" id="IPR041700">
    <property type="entry name" value="OMP_b-brl_3"/>
</dbReference>
<dbReference type="Pfam" id="PF14905">
    <property type="entry name" value="OMP_b-brl_3"/>
    <property type="match status" value="1"/>
</dbReference>
<feature type="signal peptide" evidence="4">
    <location>
        <begin position="1"/>
        <end position="19"/>
    </location>
</feature>
<protein>
    <submittedName>
        <fullName evidence="7">TonB-dependent receptor</fullName>
    </submittedName>
</protein>
<gene>
    <name evidence="7" type="ORF">E4021_06135</name>
</gene>
<sequence>MKRNFCLALMTMISTCLFAQHQVTARVLDGDGNAVTYANVALYASDDSTLVKVETTADDGFFRIRNLVQDTYFLVISYLGAPDLKVDNLSVAADQDLGVLTLAPGGVDLAQATVRTTRALVEVKPDRTVFNVQGTINAAANDGLELLRKAPGVAIDNNDNISVLSRSGVLIYIDGRRMPLQGTDLSNYLRTLTAEQIDRIDIITSPGARYEAQGNAGIIDIRLKRAEDEGANGSLALSGSQGRYAQYAVNLGGNYRNDRFNLFSTLTYTRNQSFSKSDFISRQNNFLLVDDLLSVPTLRTPGIRAGLDVYLGKRQTLGVLFNGQYQNESREVGNSTEIYTGPSAVGQPVAGMPDSILRAEVFDEGDHNQNTLNLNYNFAIGSGHNLNVDLDYGRFRNDNQIDQPNRYFSPAGQLLSVSNNSFDTPIDIDIYTARLDYEFPIGEGAASAGAKFSQVNTGNTFLFYDGLHGDRQLVDDRSNSFAYDESVYALYSSYDGAFSERWRYSMGLRMEVTDASGVLTTFGGAPEPPVDFNYVSLFPNLGITHTLPSGNVLNLRYGRRINRPDYNSLNPFRVQLNELSYRRGNPFLQPEKINNVELGYVVGRRYNFKLAYSRTEDQVAQLLSPDDEDPRAGFETYDNLAQQTVYSFTASAPIQILPWWRTYLNVMGGYLSNEADYEEGGTVNIEVFNYRFYNQNTFTLPGKFTAEVTGQYIGPGVGGGTFEYNGFGVINLGLQRSLFHSLVNAKLTFSDILYTSIIEGSSNFNGLYAEGRVARDSRRVGLSLSYNFGNQKVRSRRRDTGLDAEASRVH</sequence>
<dbReference type="Pfam" id="PF07715">
    <property type="entry name" value="Plug"/>
    <property type="match status" value="1"/>
</dbReference>
<dbReference type="Gene3D" id="2.40.170.20">
    <property type="entry name" value="TonB-dependent receptor, beta-barrel domain"/>
    <property type="match status" value="1"/>
</dbReference>
<keyword evidence="4" id="KW-0732">Signal</keyword>
<dbReference type="SUPFAM" id="SSF49464">
    <property type="entry name" value="Carboxypeptidase regulatory domain-like"/>
    <property type="match status" value="1"/>
</dbReference>
<dbReference type="InterPro" id="IPR008969">
    <property type="entry name" value="CarboxyPept-like_regulatory"/>
</dbReference>
<dbReference type="InterPro" id="IPR012910">
    <property type="entry name" value="Plug_dom"/>
</dbReference>
<accession>A0A4S4NKL1</accession>
<evidence type="ECO:0000259" key="5">
    <source>
        <dbReference type="Pfam" id="PF07715"/>
    </source>
</evidence>
<dbReference type="PANTHER" id="PTHR40980">
    <property type="entry name" value="PLUG DOMAIN-CONTAINING PROTEIN"/>
    <property type="match status" value="1"/>
</dbReference>
<evidence type="ECO:0000256" key="3">
    <source>
        <dbReference type="ARBA" id="ARBA00023237"/>
    </source>
</evidence>
<dbReference type="GO" id="GO:0009279">
    <property type="term" value="C:cell outer membrane"/>
    <property type="evidence" value="ECO:0007669"/>
    <property type="project" value="UniProtKB-SubCell"/>
</dbReference>
<evidence type="ECO:0000256" key="1">
    <source>
        <dbReference type="ARBA" id="ARBA00004442"/>
    </source>
</evidence>
<dbReference type="Pfam" id="PF13620">
    <property type="entry name" value="CarboxypepD_reg"/>
    <property type="match status" value="1"/>
</dbReference>
<reference evidence="7 8" key="1">
    <citation type="submission" date="2019-04" db="EMBL/GenBank/DDBJ databases">
        <title>Lewinella litorea sp. nov., isolated from a marine sand.</title>
        <authorList>
            <person name="Yoon J.-H."/>
        </authorList>
    </citation>
    <scope>NUCLEOTIDE SEQUENCE [LARGE SCALE GENOMIC DNA]</scope>
    <source>
        <strain evidence="7 8">HSMS-39</strain>
    </source>
</reference>
<dbReference type="InterPro" id="IPR037066">
    <property type="entry name" value="Plug_dom_sf"/>
</dbReference>
<keyword evidence="2" id="KW-0472">Membrane</keyword>
<dbReference type="InterPro" id="IPR036942">
    <property type="entry name" value="Beta-barrel_TonB_sf"/>
</dbReference>
<proteinExistence type="predicted"/>
<dbReference type="AlphaFoldDB" id="A0A4S4NKL1"/>